<dbReference type="AlphaFoldDB" id="A0A225VSM3"/>
<keyword evidence="2" id="KW-1185">Reference proteome</keyword>
<reference evidence="2" key="1">
    <citation type="submission" date="2017-03" db="EMBL/GenBank/DDBJ databases">
        <title>Phytopthora megakarya and P. palmivora, two closely related causual agents of cacao black pod achieved similar genome size and gene model numbers by different mechanisms.</title>
        <authorList>
            <person name="Ali S."/>
            <person name="Shao J."/>
            <person name="Larry D.J."/>
            <person name="Kronmiller B."/>
            <person name="Shen D."/>
            <person name="Strem M.D."/>
            <person name="Melnick R.L."/>
            <person name="Guiltinan M.J."/>
            <person name="Tyler B.M."/>
            <person name="Meinhardt L.W."/>
            <person name="Bailey B.A."/>
        </authorList>
    </citation>
    <scope>NUCLEOTIDE SEQUENCE [LARGE SCALE GENOMIC DNA]</scope>
    <source>
        <strain evidence="2">zdho120</strain>
    </source>
</reference>
<dbReference type="EMBL" id="NBNE01003351">
    <property type="protein sequence ID" value="OWZ07908.1"/>
    <property type="molecule type" value="Genomic_DNA"/>
</dbReference>
<proteinExistence type="predicted"/>
<organism evidence="1 2">
    <name type="scientific">Phytophthora megakarya</name>
    <dbReference type="NCBI Taxonomy" id="4795"/>
    <lineage>
        <taxon>Eukaryota</taxon>
        <taxon>Sar</taxon>
        <taxon>Stramenopiles</taxon>
        <taxon>Oomycota</taxon>
        <taxon>Peronosporomycetes</taxon>
        <taxon>Peronosporales</taxon>
        <taxon>Peronosporaceae</taxon>
        <taxon>Phytophthora</taxon>
    </lineage>
</organism>
<protein>
    <submittedName>
        <fullName evidence="1">Uncharacterized protein</fullName>
    </submittedName>
</protein>
<sequence>MNYRQKQDQRMKNLEEYIPKLRREIWDLKCRRNVTLLSISTEPNVWTIAVDYFRNFRYGLTETNCPCASAFLGTTMARDVTDGSMHGPEAILNYWSLFSRNFDDILFELDGLEQGARADSLVATITLSVTISKNTLRLVFPHLLSDDRAGLGLAAQLINQRIVMRGSVLFQWDDKMKRLGRMHSQADMLTPILKIVGNLEKVGRVFERALVTPECKLVPEMSNDFRYWMQFSKLGVERI</sequence>
<evidence type="ECO:0000313" key="2">
    <source>
        <dbReference type="Proteomes" id="UP000198211"/>
    </source>
</evidence>
<accession>A0A225VSM3</accession>
<dbReference type="Proteomes" id="UP000198211">
    <property type="component" value="Unassembled WGS sequence"/>
</dbReference>
<evidence type="ECO:0000313" key="1">
    <source>
        <dbReference type="EMBL" id="OWZ07908.1"/>
    </source>
</evidence>
<comment type="caution">
    <text evidence="1">The sequence shown here is derived from an EMBL/GenBank/DDBJ whole genome shotgun (WGS) entry which is preliminary data.</text>
</comment>
<name>A0A225VSM3_9STRA</name>
<dbReference type="OrthoDB" id="128953at2759"/>
<gene>
    <name evidence="1" type="ORF">PHMEG_00019626</name>
</gene>